<accession>A0A3R9FPP2</accession>
<evidence type="ECO:0000313" key="1">
    <source>
        <dbReference type="EMBL" id="RSD31347.1"/>
    </source>
</evidence>
<reference evidence="1 2" key="1">
    <citation type="submission" date="2018-12" db="EMBL/GenBank/DDBJ databases">
        <title>Genomic taxonomy of the Vibrionaceae family.</title>
        <authorList>
            <person name="Gomez-Gil B."/>
            <person name="Enciso-Ibarra K."/>
        </authorList>
    </citation>
    <scope>NUCLEOTIDE SEQUENCE [LARGE SCALE GENOMIC DNA]</scope>
    <source>
        <strain evidence="1 2">CAIM 594</strain>
    </source>
</reference>
<dbReference type="AlphaFoldDB" id="A0A3R9FPP2"/>
<keyword evidence="2" id="KW-1185">Reference proteome</keyword>
<dbReference type="Proteomes" id="UP000269041">
    <property type="component" value="Unassembled WGS sequence"/>
</dbReference>
<organism evidence="1 2">
    <name type="scientific">Vibrio pectenicida</name>
    <dbReference type="NCBI Taxonomy" id="62763"/>
    <lineage>
        <taxon>Bacteria</taxon>
        <taxon>Pseudomonadati</taxon>
        <taxon>Pseudomonadota</taxon>
        <taxon>Gammaproteobacteria</taxon>
        <taxon>Vibrionales</taxon>
        <taxon>Vibrionaceae</taxon>
        <taxon>Vibrio</taxon>
    </lineage>
</organism>
<dbReference type="EMBL" id="RSFA01000034">
    <property type="protein sequence ID" value="RSD31347.1"/>
    <property type="molecule type" value="Genomic_DNA"/>
</dbReference>
<dbReference type="OrthoDB" id="5816949at2"/>
<gene>
    <name evidence="1" type="ORF">EJA03_09380</name>
</gene>
<name>A0A3R9FPP2_9VIBR</name>
<proteinExistence type="predicted"/>
<dbReference type="RefSeq" id="WP_125320980.1">
    <property type="nucleotide sequence ID" value="NZ_AP024890.1"/>
</dbReference>
<comment type="caution">
    <text evidence="1">The sequence shown here is derived from an EMBL/GenBank/DDBJ whole genome shotgun (WGS) entry which is preliminary data.</text>
</comment>
<protein>
    <submittedName>
        <fullName evidence="1">Uncharacterized protein</fullName>
    </submittedName>
</protein>
<sequence>MTVSAIQPGYNVIEQSSQMAEEAAHEIHQTRITNPIKKDDLYQFNKVEFKLPESSQIEPIVKLTQAEKYSRIGTNVLQRDQEMIGTLLDVHV</sequence>
<evidence type="ECO:0000313" key="2">
    <source>
        <dbReference type="Proteomes" id="UP000269041"/>
    </source>
</evidence>